<evidence type="ECO:0000256" key="3">
    <source>
        <dbReference type="RuleBase" id="RU000461"/>
    </source>
</evidence>
<comment type="cofactor">
    <cofactor evidence="1">
        <name>heme</name>
        <dbReference type="ChEBI" id="CHEBI:30413"/>
    </cofactor>
</comment>
<protein>
    <submittedName>
        <fullName evidence="4">Cytochrome P450</fullName>
    </submittedName>
</protein>
<keyword evidence="3" id="KW-0479">Metal-binding</keyword>
<evidence type="ECO:0000256" key="1">
    <source>
        <dbReference type="ARBA" id="ARBA00001971"/>
    </source>
</evidence>
<comment type="similarity">
    <text evidence="2 3">Belongs to the cytochrome P450 family.</text>
</comment>
<dbReference type="PRINTS" id="PR00463">
    <property type="entry name" value="EP450I"/>
</dbReference>
<dbReference type="PANTHER" id="PTHR24305">
    <property type="entry name" value="CYTOCHROME P450"/>
    <property type="match status" value="1"/>
</dbReference>
<gene>
    <name evidence="4" type="ORF">NFI95_14740</name>
</gene>
<dbReference type="InterPro" id="IPR002401">
    <property type="entry name" value="Cyt_P450_E_grp-I"/>
</dbReference>
<keyword evidence="5" id="KW-1185">Reference proteome</keyword>
<keyword evidence="3" id="KW-0560">Oxidoreductase</keyword>
<dbReference type="PROSITE" id="PS00086">
    <property type="entry name" value="CYTOCHROME_P450"/>
    <property type="match status" value="1"/>
</dbReference>
<sequence>MTISPRRALSGLRRAAGHAVDLGRVLVATVNNPLDGLPPEIFTQDLVQRRLVHRPAVYLTGPSLVQEALVAHAGDLDKGETVRRPLGPALGDGLLTAEGDDWRWQRRTIAPVFRAATLPRFTPAMLAAAERAADRLLLSAAQGPVDIGAETMHVTFDIIVDTMLSGGEGFDVRATAAGIERYLHHTRWAILANILSIPAWVPLPGQRAGREVAGALRRQLGARVALRRSEGERRDDLLTLLLEATDPETGRALDDAEIVDNLLTFVAAGHETTALSLAWTLDLLARHPDILRQVQREADAATPGDVAALPLTLRVVQEGLRLYPAAPMFARRVANPFRLGGVALKRDTVLLVPVFAIHRRTAWWDAPHVFDPDRFLPNAVAARPRLSFMPFGAGPRACIGAAFALHEAAIVLSTLLRRLDIQSVDPLPPRPRMAITLRPTRPIRLRVIPRTTRQLGPDPA</sequence>
<evidence type="ECO:0000313" key="4">
    <source>
        <dbReference type="EMBL" id="MCQ8279700.1"/>
    </source>
</evidence>
<name>A0ABT1W9Y2_9PROT</name>
<evidence type="ECO:0000313" key="5">
    <source>
        <dbReference type="Proteomes" id="UP001524587"/>
    </source>
</evidence>
<dbReference type="InterPro" id="IPR050121">
    <property type="entry name" value="Cytochrome_P450_monoxygenase"/>
</dbReference>
<dbReference type="SUPFAM" id="SSF48264">
    <property type="entry name" value="Cytochrome P450"/>
    <property type="match status" value="1"/>
</dbReference>
<reference evidence="4 5" key="1">
    <citation type="submission" date="2022-06" db="EMBL/GenBank/DDBJ databases">
        <title>Endosaccharibacter gen. nov., sp. nov., endophytic bacteria isolated from sugarcane.</title>
        <authorList>
            <person name="Pitiwittayakul N."/>
            <person name="Yukphan P."/>
            <person name="Charoenyingcharoen P."/>
            <person name="Tanasupawat S."/>
        </authorList>
    </citation>
    <scope>NUCLEOTIDE SEQUENCE [LARGE SCALE GENOMIC DNA]</scope>
    <source>
        <strain evidence="4 5">KSS8</strain>
    </source>
</reference>
<dbReference type="Gene3D" id="1.10.630.10">
    <property type="entry name" value="Cytochrome P450"/>
    <property type="match status" value="1"/>
</dbReference>
<keyword evidence="3" id="KW-0349">Heme</keyword>
<proteinExistence type="inferred from homology"/>
<dbReference type="Pfam" id="PF00067">
    <property type="entry name" value="p450"/>
    <property type="match status" value="1"/>
</dbReference>
<dbReference type="Proteomes" id="UP001524587">
    <property type="component" value="Unassembled WGS sequence"/>
</dbReference>
<evidence type="ECO:0000256" key="2">
    <source>
        <dbReference type="ARBA" id="ARBA00010617"/>
    </source>
</evidence>
<dbReference type="PRINTS" id="PR00385">
    <property type="entry name" value="P450"/>
</dbReference>
<dbReference type="InterPro" id="IPR017972">
    <property type="entry name" value="Cyt_P450_CS"/>
</dbReference>
<dbReference type="RefSeq" id="WP_422865188.1">
    <property type="nucleotide sequence ID" value="NZ_JAMSKV010000015.1"/>
</dbReference>
<keyword evidence="3" id="KW-0503">Monooxygenase</keyword>
<comment type="caution">
    <text evidence="4">The sequence shown here is derived from an EMBL/GenBank/DDBJ whole genome shotgun (WGS) entry which is preliminary data.</text>
</comment>
<organism evidence="4 5">
    <name type="scientific">Endosaccharibacter trunci</name>
    <dbReference type="NCBI Taxonomy" id="2812733"/>
    <lineage>
        <taxon>Bacteria</taxon>
        <taxon>Pseudomonadati</taxon>
        <taxon>Pseudomonadota</taxon>
        <taxon>Alphaproteobacteria</taxon>
        <taxon>Acetobacterales</taxon>
        <taxon>Acetobacteraceae</taxon>
        <taxon>Endosaccharibacter</taxon>
    </lineage>
</organism>
<dbReference type="PANTHER" id="PTHR24305:SF166">
    <property type="entry name" value="CYTOCHROME P450 12A4, MITOCHONDRIAL-RELATED"/>
    <property type="match status" value="1"/>
</dbReference>
<accession>A0ABT1W9Y2</accession>
<dbReference type="InterPro" id="IPR036396">
    <property type="entry name" value="Cyt_P450_sf"/>
</dbReference>
<dbReference type="EMBL" id="JAMSKV010000015">
    <property type="protein sequence ID" value="MCQ8279700.1"/>
    <property type="molecule type" value="Genomic_DNA"/>
</dbReference>
<dbReference type="InterPro" id="IPR001128">
    <property type="entry name" value="Cyt_P450"/>
</dbReference>
<keyword evidence="3" id="KW-0408">Iron</keyword>